<evidence type="ECO:0000313" key="3">
    <source>
        <dbReference type="Proteomes" id="UP000549882"/>
    </source>
</evidence>
<dbReference type="EMBL" id="JACHBI010000006">
    <property type="protein sequence ID" value="MBB5574810.1"/>
    <property type="molecule type" value="Genomic_DNA"/>
</dbReference>
<proteinExistence type="predicted"/>
<dbReference type="AlphaFoldDB" id="A0A7W8XSL3"/>
<feature type="transmembrane region" description="Helical" evidence="1">
    <location>
        <begin position="40"/>
        <end position="64"/>
    </location>
</feature>
<dbReference type="RefSeq" id="WP_183938471.1">
    <property type="nucleotide sequence ID" value="NZ_JACHBI010000006.1"/>
</dbReference>
<comment type="caution">
    <text evidence="2">The sequence shown here is derived from an EMBL/GenBank/DDBJ whole genome shotgun (WGS) entry which is preliminary data.</text>
</comment>
<gene>
    <name evidence="2" type="ORF">GGD50_003439</name>
</gene>
<dbReference type="Proteomes" id="UP000549882">
    <property type="component" value="Unassembled WGS sequence"/>
</dbReference>
<organism evidence="2 3">
    <name type="scientific">Rhizobium paranaense</name>
    <dbReference type="NCBI Taxonomy" id="1650438"/>
    <lineage>
        <taxon>Bacteria</taxon>
        <taxon>Pseudomonadati</taxon>
        <taxon>Pseudomonadota</taxon>
        <taxon>Alphaproteobacteria</taxon>
        <taxon>Hyphomicrobiales</taxon>
        <taxon>Rhizobiaceae</taxon>
        <taxon>Rhizobium/Agrobacterium group</taxon>
        <taxon>Rhizobium</taxon>
    </lineage>
</organism>
<evidence type="ECO:0000256" key="1">
    <source>
        <dbReference type="SAM" id="Phobius"/>
    </source>
</evidence>
<sequence length="161" mass="17535">MELVTACFDYGQLDEVDGLAASSCFNVVVFFDVDIPLQSFAFPLLLAPLPIVPLVLLPLVVLALEPLVLFVPLSDPEPEVVDAPEPVPEPDALPVLPDCWANADVARPTERADTARIFKNMIFLLGCSLFPTSNKCRSGMFQNFPVSDPMKQGILHQRIGG</sequence>
<keyword evidence="1" id="KW-0472">Membrane</keyword>
<evidence type="ECO:0000313" key="2">
    <source>
        <dbReference type="EMBL" id="MBB5574810.1"/>
    </source>
</evidence>
<reference evidence="2 3" key="1">
    <citation type="submission" date="2020-08" db="EMBL/GenBank/DDBJ databases">
        <title>Genomic Encyclopedia of Type Strains, Phase IV (KMG-V): Genome sequencing to study the core and pangenomes of soil and plant-associated prokaryotes.</title>
        <authorList>
            <person name="Whitman W."/>
        </authorList>
    </citation>
    <scope>NUCLEOTIDE SEQUENCE [LARGE SCALE GENOMIC DNA]</scope>
    <source>
        <strain evidence="2 3">SEMIA 4064</strain>
    </source>
</reference>
<keyword evidence="3" id="KW-1185">Reference proteome</keyword>
<keyword evidence="1" id="KW-1133">Transmembrane helix</keyword>
<name>A0A7W8XSL3_9HYPH</name>
<accession>A0A7W8XSL3</accession>
<protein>
    <submittedName>
        <fullName evidence="2">Uncharacterized protein</fullName>
    </submittedName>
</protein>
<keyword evidence="1" id="KW-0812">Transmembrane</keyword>